<evidence type="ECO:0000313" key="6">
    <source>
        <dbReference type="Proteomes" id="UP000324897"/>
    </source>
</evidence>
<evidence type="ECO:0000256" key="2">
    <source>
        <dbReference type="ARBA" id="ARBA00023242"/>
    </source>
</evidence>
<dbReference type="Pfam" id="PF22754">
    <property type="entry name" value="bHLH-TF_ACT-like_plant"/>
    <property type="match status" value="2"/>
</dbReference>
<dbReference type="PANTHER" id="PTHR31945:SF143">
    <property type="entry name" value="HELIX-LOOP-HELIX DNA-BINDING DOMAIN CONTAINING PROTEIN, EXPRESSED"/>
    <property type="match status" value="1"/>
</dbReference>
<feature type="domain" description="Plant bHLH transcription factor ACT-like" evidence="4">
    <location>
        <begin position="181"/>
        <end position="235"/>
    </location>
</feature>
<feature type="region of interest" description="Disordered" evidence="3">
    <location>
        <begin position="544"/>
        <end position="569"/>
    </location>
</feature>
<sequence>WTGPPFMAITRHFFKKRNDCENELESSTSTASLPPTPTHFHHLTPTPKRVAKPYYSATKCQFEVRMREGWAVNIHMFCPRGPGLLPHAVRSIENLGLDVQQAIISCFNGFSLDLFKDEVMYNWASILGDHKEPFQKRNDCENELESSTSTASLPPTPTHFHHLTPTPKHVAKPYYSATKCQVEVRMREGWAVNIHMFCPRGPGLLPHAVRSIENLGLDVQQAVISCFNGFSLDLFKDEVMYNWSHFSPLRLSILTAPRTTRAAGAQGDQELVRGTVGAVEHQDVVHHRLHDRSVGAGSVEQKTSFGGALRARVMDRASILGDLKELFQKRNDCENELDSSTSTASLPPTPTRFHHLTPTPKRVAKPYCSATKCRFEVMMREGWAVNIHMFCPRSLVFFLMLYVLRTHFDDKPIDQSLYIVFPRKEIPLMHTCYLRGSAPRRKPTPATRDVAPRRVSFAVLGDPRHHPARLRRPPAGRRSRVTLLTIPKRLFLDAVTPRNYPSVRAANAASGLLLHLLQTNQQSSTHATLPSALEQSCLAARQPTLDAGRQQPRRGPGQEHQQQHMPPPLRDDVVLWAGGLKSPGPGRCCSRDRGVPGPGMLDDDWNFDPVTGPRPWPLALRGPCS</sequence>
<dbReference type="EMBL" id="RWGY01000013">
    <property type="protein sequence ID" value="TVU24583.1"/>
    <property type="molecule type" value="Genomic_DNA"/>
</dbReference>
<accession>A0A5J9ULA7</accession>
<gene>
    <name evidence="5" type="ORF">EJB05_27030</name>
</gene>
<comment type="caution">
    <text evidence="5">The sequence shown here is derived from an EMBL/GenBank/DDBJ whole genome shotgun (WGS) entry which is preliminary data.</text>
</comment>
<evidence type="ECO:0000256" key="1">
    <source>
        <dbReference type="ARBA" id="ARBA00004123"/>
    </source>
</evidence>
<evidence type="ECO:0000259" key="4">
    <source>
        <dbReference type="Pfam" id="PF22754"/>
    </source>
</evidence>
<dbReference type="GO" id="GO:0005634">
    <property type="term" value="C:nucleus"/>
    <property type="evidence" value="ECO:0007669"/>
    <property type="project" value="UniProtKB-SubCell"/>
</dbReference>
<name>A0A5J9ULA7_9POAL</name>
<dbReference type="InterPro" id="IPR051358">
    <property type="entry name" value="TF_AMS/ICE1/BHLH6-like"/>
</dbReference>
<dbReference type="Proteomes" id="UP000324897">
    <property type="component" value="Chromosome 2"/>
</dbReference>
<organism evidence="5 6">
    <name type="scientific">Eragrostis curvula</name>
    <name type="common">weeping love grass</name>
    <dbReference type="NCBI Taxonomy" id="38414"/>
    <lineage>
        <taxon>Eukaryota</taxon>
        <taxon>Viridiplantae</taxon>
        <taxon>Streptophyta</taxon>
        <taxon>Embryophyta</taxon>
        <taxon>Tracheophyta</taxon>
        <taxon>Spermatophyta</taxon>
        <taxon>Magnoliopsida</taxon>
        <taxon>Liliopsida</taxon>
        <taxon>Poales</taxon>
        <taxon>Poaceae</taxon>
        <taxon>PACMAD clade</taxon>
        <taxon>Chloridoideae</taxon>
        <taxon>Eragrostideae</taxon>
        <taxon>Eragrostidinae</taxon>
        <taxon>Eragrostis</taxon>
    </lineage>
</organism>
<evidence type="ECO:0000256" key="3">
    <source>
        <dbReference type="SAM" id="MobiDB-lite"/>
    </source>
</evidence>
<dbReference type="AlphaFoldDB" id="A0A5J9ULA7"/>
<comment type="subcellular location">
    <subcellularLocation>
        <location evidence="1">Nucleus</location>
    </subcellularLocation>
</comment>
<proteinExistence type="predicted"/>
<feature type="non-terminal residue" evidence="5">
    <location>
        <position position="1"/>
    </location>
</feature>
<reference evidence="5 6" key="1">
    <citation type="journal article" date="2019" name="Sci. Rep.">
        <title>A high-quality genome of Eragrostis curvula grass provides insights into Poaceae evolution and supports new strategies to enhance forage quality.</title>
        <authorList>
            <person name="Carballo J."/>
            <person name="Santos B.A.C.M."/>
            <person name="Zappacosta D."/>
            <person name="Garbus I."/>
            <person name="Selva J.P."/>
            <person name="Gallo C.A."/>
            <person name="Diaz A."/>
            <person name="Albertini E."/>
            <person name="Caccamo M."/>
            <person name="Echenique V."/>
        </authorList>
    </citation>
    <scope>NUCLEOTIDE SEQUENCE [LARGE SCALE GENOMIC DNA]</scope>
    <source>
        <strain evidence="6">cv. Victoria</strain>
        <tissue evidence="5">Leaf</tissue>
    </source>
</reference>
<keyword evidence="6" id="KW-1185">Reference proteome</keyword>
<dbReference type="GO" id="GO:0043565">
    <property type="term" value="F:sequence-specific DNA binding"/>
    <property type="evidence" value="ECO:0007669"/>
    <property type="project" value="TreeGrafter"/>
</dbReference>
<evidence type="ECO:0000313" key="5">
    <source>
        <dbReference type="EMBL" id="TVU24583.1"/>
    </source>
</evidence>
<keyword evidence="2" id="KW-0539">Nucleus</keyword>
<dbReference type="PANTHER" id="PTHR31945">
    <property type="entry name" value="TRANSCRIPTION FACTOR SCREAM2-RELATED"/>
    <property type="match status" value="1"/>
</dbReference>
<dbReference type="Gramene" id="TVU24583">
    <property type="protein sequence ID" value="TVU24583"/>
    <property type="gene ID" value="EJB05_27030"/>
</dbReference>
<feature type="domain" description="Plant bHLH transcription factor ACT-like" evidence="4">
    <location>
        <begin position="64"/>
        <end position="115"/>
    </location>
</feature>
<protein>
    <recommendedName>
        <fullName evidence="4">Plant bHLH transcription factor ACT-like domain-containing protein</fullName>
    </recommendedName>
</protein>
<dbReference type="InterPro" id="IPR054502">
    <property type="entry name" value="bHLH-TF_ACT-like_plant"/>
</dbReference>
<dbReference type="GO" id="GO:0003700">
    <property type="term" value="F:DNA-binding transcription factor activity"/>
    <property type="evidence" value="ECO:0007669"/>
    <property type="project" value="TreeGrafter"/>
</dbReference>